<keyword evidence="2" id="KW-0680">Restriction system</keyword>
<reference evidence="8" key="2">
    <citation type="journal article" date="2014" name="Genome Announc.">
        <title>Complete Genome Sequence of Mycoplasma californicum Strain HAZ160_1 from Bovine Mastitic Milk in Japan.</title>
        <authorList>
            <person name="Hata E."/>
            <person name="Murakami K."/>
        </authorList>
    </citation>
    <scope>NUCLEOTIDE SEQUENCE</scope>
    <source>
        <strain evidence="8">HAZ160_1</strain>
    </source>
</reference>
<accession>A0AAT9F840</accession>
<evidence type="ECO:0000313" key="8">
    <source>
        <dbReference type="EMBL" id="BAP01062.1"/>
    </source>
</evidence>
<dbReference type="KEGG" id="mcm:MCAL160_0515"/>
<feature type="region of interest" description="Disordered" evidence="7">
    <location>
        <begin position="267"/>
        <end position="286"/>
    </location>
</feature>
<evidence type="ECO:0000256" key="1">
    <source>
        <dbReference type="ARBA" id="ARBA00022722"/>
    </source>
</evidence>
<name>A0AAT9F840_9BACT</name>
<evidence type="ECO:0000256" key="7">
    <source>
        <dbReference type="SAM" id="MobiDB-lite"/>
    </source>
</evidence>
<dbReference type="NCBIfam" id="NF045832">
    <property type="entry name" value="restrict_HpyAIV"/>
    <property type="match status" value="1"/>
</dbReference>
<comment type="catalytic activity">
    <reaction evidence="5">
        <text>Endonucleolytic cleavage of DNA to give specific double-stranded fragments with terminal 5'-phosphates.</text>
        <dbReference type="EC" id="3.1.21.4"/>
    </reaction>
</comment>
<dbReference type="InterPro" id="IPR019045">
    <property type="entry name" value="Restrct_endonuc_II_HinfI"/>
</dbReference>
<keyword evidence="3 8" id="KW-0255">Endonuclease</keyword>
<dbReference type="EC" id="3.1.21.4" evidence="6"/>
<dbReference type="AlphaFoldDB" id="A0AAT9F840"/>
<reference evidence="8" key="4">
    <citation type="submission" date="2024-06" db="EMBL/GenBank/DDBJ databases">
        <authorList>
            <consortium name="Mycoplasma californicum genome sequencing consortium"/>
            <person name="Hata E."/>
            <person name="Tanaka K."/>
            <person name="Tamamura Y."/>
        </authorList>
    </citation>
    <scope>NUCLEOTIDE SEQUENCE</scope>
    <source>
        <strain evidence="8">HAZ160_1</strain>
    </source>
</reference>
<organism evidence="8">
    <name type="scientific">Mycoplasmopsis californica HAZ160_1</name>
    <dbReference type="NCBI Taxonomy" id="1397850"/>
    <lineage>
        <taxon>Bacteria</taxon>
        <taxon>Bacillati</taxon>
        <taxon>Mycoplasmatota</taxon>
        <taxon>Mycoplasmoidales</taxon>
        <taxon>Metamycoplasmataceae</taxon>
        <taxon>Mycoplasmopsis</taxon>
    </lineage>
</organism>
<evidence type="ECO:0000256" key="6">
    <source>
        <dbReference type="ARBA" id="ARBA00093790"/>
    </source>
</evidence>
<keyword evidence="4" id="KW-0378">Hydrolase</keyword>
<dbReference type="Pfam" id="PF09520">
    <property type="entry name" value="RE_TdeIII"/>
    <property type="match status" value="1"/>
</dbReference>
<evidence type="ECO:0000256" key="5">
    <source>
        <dbReference type="ARBA" id="ARBA00093760"/>
    </source>
</evidence>
<gene>
    <name evidence="8" type="primary">hinfIR</name>
    <name evidence="8" type="ORF">MCAL160_0515</name>
</gene>
<keyword evidence="1" id="KW-0540">Nuclease</keyword>
<protein>
    <recommendedName>
        <fullName evidence="6">type II site-specific deoxyribonuclease</fullName>
        <ecNumber evidence="6">3.1.21.4</ecNumber>
    </recommendedName>
</protein>
<evidence type="ECO:0000256" key="4">
    <source>
        <dbReference type="ARBA" id="ARBA00022801"/>
    </source>
</evidence>
<proteinExistence type="predicted"/>
<reference evidence="8" key="1">
    <citation type="journal article" date="2014" name="Appl. Environ. Microbiol.">
        <title>Molecular Epidemiology of Cases of Mycoplasma californicum Infection in Japan.</title>
        <authorList>
            <person name="Hata E."/>
            <person name="Suzuki K."/>
            <person name="Hanyu H."/>
            <person name="Itoh M."/>
            <person name="Higuchi H."/>
            <person name="Kobayashi H."/>
        </authorList>
    </citation>
    <scope>NUCLEOTIDE SEQUENCE</scope>
    <source>
        <strain evidence="8">HAZ160_1</strain>
    </source>
</reference>
<dbReference type="GO" id="GO:0004519">
    <property type="term" value="F:endonuclease activity"/>
    <property type="evidence" value="ECO:0007669"/>
    <property type="project" value="UniProtKB-KW"/>
</dbReference>
<evidence type="ECO:0000256" key="3">
    <source>
        <dbReference type="ARBA" id="ARBA00022759"/>
    </source>
</evidence>
<reference evidence="8" key="3">
    <citation type="journal article" date="2019" name="Vet. Microbiol.">
        <title>Mutations associated with change of susceptibility to lincosamides and/or macrolides in field and laboratory-derived Mycoplasma californicum strains in Japan, and development of a rapid detection method for these mutations.</title>
        <authorList>
            <person name="Hata E."/>
            <person name="Nagai K."/>
            <person name="Murakami K."/>
        </authorList>
    </citation>
    <scope>NUCLEOTIDE SEQUENCE</scope>
    <source>
        <strain evidence="8">HAZ160_1</strain>
    </source>
</reference>
<feature type="compositionally biased region" description="Basic and acidic residues" evidence="7">
    <location>
        <begin position="267"/>
        <end position="279"/>
    </location>
</feature>
<sequence length="286" mass="34573">MFISYDQFAEKLNNRLRSINQEYNKLLISIIQWPQRYTGIYRITNVKTKLIQNLTQSREIRFGDFLEDIISEYLKIKGFRLINKSIKDENGFTLKVDQYFEDDNNVFLVEQKVRDDHDSTKKRGQFENFIKKADAISKLHPDKNIKAIMWFIDDSFLKNKIYYLLKMSEYNQDLKTADLFYGESFFQSLNMDEMWVEFKNHLLRYKEENLDMNIDIPDFDTSEEILKLLVDLPDKLWRKLYYNNDERYINLRKEIFPSGINLNKAKELRDKRSSKKEEQGENECNY</sequence>
<evidence type="ECO:0000256" key="2">
    <source>
        <dbReference type="ARBA" id="ARBA00022747"/>
    </source>
</evidence>
<dbReference type="EMBL" id="AP013353">
    <property type="protein sequence ID" value="BAP01062.1"/>
    <property type="molecule type" value="Genomic_DNA"/>
</dbReference>
<dbReference type="RefSeq" id="WP_052462007.1">
    <property type="nucleotide sequence ID" value="NZ_AP013353.1"/>
</dbReference>
<dbReference type="InterPro" id="IPR054784">
    <property type="entry name" value="HpyAIV-type_restriction_enz"/>
</dbReference>